<dbReference type="SUPFAM" id="SSF55874">
    <property type="entry name" value="ATPase domain of HSP90 chaperone/DNA topoisomerase II/histidine kinase"/>
    <property type="match status" value="1"/>
</dbReference>
<dbReference type="AlphaFoldDB" id="A0A931FPN4"/>
<dbReference type="EMBL" id="JADQDO010000004">
    <property type="protein sequence ID" value="MBF9233677.1"/>
    <property type="molecule type" value="Genomic_DNA"/>
</dbReference>
<evidence type="ECO:0000256" key="7">
    <source>
        <dbReference type="ARBA" id="ARBA00022840"/>
    </source>
</evidence>
<keyword evidence="9" id="KW-0812">Transmembrane</keyword>
<evidence type="ECO:0000256" key="2">
    <source>
        <dbReference type="ARBA" id="ARBA00012438"/>
    </source>
</evidence>
<dbReference type="Pfam" id="PF02518">
    <property type="entry name" value="HATPase_c"/>
    <property type="match status" value="1"/>
</dbReference>
<name>A0A931FPN4_9HYPH</name>
<keyword evidence="6" id="KW-0418">Kinase</keyword>
<evidence type="ECO:0000256" key="4">
    <source>
        <dbReference type="ARBA" id="ARBA00022679"/>
    </source>
</evidence>
<dbReference type="PANTHER" id="PTHR41523:SF8">
    <property type="entry name" value="ETHYLENE RESPONSE SENSOR PROTEIN"/>
    <property type="match status" value="1"/>
</dbReference>
<protein>
    <recommendedName>
        <fullName evidence="2">histidine kinase</fullName>
        <ecNumber evidence="2">2.7.13.3</ecNumber>
    </recommendedName>
</protein>
<feature type="coiled-coil region" evidence="8">
    <location>
        <begin position="312"/>
        <end position="346"/>
    </location>
</feature>
<dbReference type="EC" id="2.7.13.3" evidence="2"/>
<dbReference type="InterPro" id="IPR011495">
    <property type="entry name" value="Sig_transdc_His_kin_sub2_dim/P"/>
</dbReference>
<evidence type="ECO:0000259" key="10">
    <source>
        <dbReference type="PROSITE" id="PS50109"/>
    </source>
</evidence>
<keyword evidence="8" id="KW-0175">Coiled coil</keyword>
<organism evidence="11 12">
    <name type="scientific">Microvirga alba</name>
    <dbReference type="NCBI Taxonomy" id="2791025"/>
    <lineage>
        <taxon>Bacteria</taxon>
        <taxon>Pseudomonadati</taxon>
        <taxon>Pseudomonadota</taxon>
        <taxon>Alphaproteobacteria</taxon>
        <taxon>Hyphomicrobiales</taxon>
        <taxon>Methylobacteriaceae</taxon>
        <taxon>Microvirga</taxon>
    </lineage>
</organism>
<evidence type="ECO:0000256" key="3">
    <source>
        <dbReference type="ARBA" id="ARBA00022553"/>
    </source>
</evidence>
<feature type="transmembrane region" description="Helical" evidence="9">
    <location>
        <begin position="263"/>
        <end position="283"/>
    </location>
</feature>
<keyword evidence="4" id="KW-0808">Transferase</keyword>
<dbReference type="InterPro" id="IPR036890">
    <property type="entry name" value="HATPase_C_sf"/>
</dbReference>
<evidence type="ECO:0000256" key="6">
    <source>
        <dbReference type="ARBA" id="ARBA00022777"/>
    </source>
</evidence>
<reference evidence="11" key="1">
    <citation type="submission" date="2020-11" db="EMBL/GenBank/DDBJ databases">
        <authorList>
            <person name="Kim M.K."/>
        </authorList>
    </citation>
    <scope>NUCLEOTIDE SEQUENCE</scope>
    <source>
        <strain evidence="11">BT350</strain>
    </source>
</reference>
<keyword evidence="12" id="KW-1185">Reference proteome</keyword>
<sequence>MTTVRDVRSVLYATAILFAVAIVGIRGLFLWLEYRNAIDRAEASTRDLALLVEENTKRALETSDLLLREIVVYVQSKGGVEAAADSSDIHDFLASLTERSATSDQFLIVDSHGFPVATSSNPAPMRTSFADVAWFLSLRDGAETYIGDPFVRGKGEEMLYTYNRRIDDANGTFAGVAHVILKPTILQTISRPDAGADNLILGLWGRDGRIIARTGLTPEQLNFSLAQSRILNAMASEKSGTFRSDVTADQVERIVSFRRLEQWPVIVTASIPLATALSSWTGGFYWSTALAAVVLAAFGGLTTIGARLSYRVEETQNQLQKANDDLAQANTDLEKALADKVVLLQEIHHRVKNNLQVTSSLLQMQSRRFTDPTVKAAFRETQDRLRSIGLIHDTLYRRETGGMVDLQEYLDRLINELSATYGAADRGISVELNAEPISIGLERAAPLALAMTEAISNAFKHAFEPGRGGRIVISAVRIDDQIEVSVRDTGKGVSDVRETDSSLGMRLIRAFADQLGGSFSIEAKDGTIFRLRIPA</sequence>
<evidence type="ECO:0000313" key="11">
    <source>
        <dbReference type="EMBL" id="MBF9233677.1"/>
    </source>
</evidence>
<dbReference type="RefSeq" id="WP_196271685.1">
    <property type="nucleotide sequence ID" value="NZ_JADQDO010000004.1"/>
</dbReference>
<keyword evidence="7 11" id="KW-0067">ATP-binding</keyword>
<evidence type="ECO:0000313" key="12">
    <source>
        <dbReference type="Proteomes" id="UP000599312"/>
    </source>
</evidence>
<dbReference type="CDD" id="cd12915">
    <property type="entry name" value="PDC2_DGC_like"/>
    <property type="match status" value="1"/>
</dbReference>
<dbReference type="GO" id="GO:0004673">
    <property type="term" value="F:protein histidine kinase activity"/>
    <property type="evidence" value="ECO:0007669"/>
    <property type="project" value="UniProtKB-EC"/>
</dbReference>
<dbReference type="SMART" id="SM00387">
    <property type="entry name" value="HATPase_c"/>
    <property type="match status" value="1"/>
</dbReference>
<keyword evidence="5" id="KW-0547">Nucleotide-binding</keyword>
<dbReference type="Gene3D" id="3.30.565.10">
    <property type="entry name" value="Histidine kinase-like ATPase, C-terminal domain"/>
    <property type="match status" value="1"/>
</dbReference>
<dbReference type="Gene3D" id="3.30.450.20">
    <property type="entry name" value="PAS domain"/>
    <property type="match status" value="3"/>
</dbReference>
<dbReference type="PANTHER" id="PTHR41523">
    <property type="entry name" value="TWO-COMPONENT SYSTEM SENSOR PROTEIN"/>
    <property type="match status" value="1"/>
</dbReference>
<dbReference type="Proteomes" id="UP000599312">
    <property type="component" value="Unassembled WGS sequence"/>
</dbReference>
<feature type="domain" description="Histidine kinase" evidence="10">
    <location>
        <begin position="346"/>
        <end position="535"/>
    </location>
</feature>
<dbReference type="PROSITE" id="PS50109">
    <property type="entry name" value="HIS_KIN"/>
    <property type="match status" value="1"/>
</dbReference>
<evidence type="ECO:0000256" key="8">
    <source>
        <dbReference type="SAM" id="Coils"/>
    </source>
</evidence>
<dbReference type="GO" id="GO:0005524">
    <property type="term" value="F:ATP binding"/>
    <property type="evidence" value="ECO:0007669"/>
    <property type="project" value="UniProtKB-KW"/>
</dbReference>
<dbReference type="CDD" id="cd12914">
    <property type="entry name" value="PDC1_DGC_like"/>
    <property type="match status" value="1"/>
</dbReference>
<keyword evidence="9" id="KW-0472">Membrane</keyword>
<keyword evidence="9" id="KW-1133">Transmembrane helix</keyword>
<dbReference type="Pfam" id="PF07568">
    <property type="entry name" value="HisKA_2"/>
    <property type="match status" value="1"/>
</dbReference>
<gene>
    <name evidence="11" type="ORF">I2H38_09850</name>
</gene>
<dbReference type="InterPro" id="IPR005467">
    <property type="entry name" value="His_kinase_dom"/>
</dbReference>
<evidence type="ECO:0000256" key="1">
    <source>
        <dbReference type="ARBA" id="ARBA00000085"/>
    </source>
</evidence>
<comment type="caution">
    <text evidence="11">The sequence shown here is derived from an EMBL/GenBank/DDBJ whole genome shotgun (WGS) entry which is preliminary data.</text>
</comment>
<evidence type="ECO:0000256" key="5">
    <source>
        <dbReference type="ARBA" id="ARBA00022741"/>
    </source>
</evidence>
<dbReference type="InterPro" id="IPR003594">
    <property type="entry name" value="HATPase_dom"/>
</dbReference>
<accession>A0A931FPN4</accession>
<feature type="transmembrane region" description="Helical" evidence="9">
    <location>
        <begin position="289"/>
        <end position="310"/>
    </location>
</feature>
<comment type="catalytic activity">
    <reaction evidence="1">
        <text>ATP + protein L-histidine = ADP + protein N-phospho-L-histidine.</text>
        <dbReference type="EC" id="2.7.13.3"/>
    </reaction>
</comment>
<evidence type="ECO:0000256" key="9">
    <source>
        <dbReference type="SAM" id="Phobius"/>
    </source>
</evidence>
<keyword evidence="3" id="KW-0597">Phosphoprotein</keyword>
<feature type="transmembrane region" description="Helical" evidence="9">
    <location>
        <begin position="12"/>
        <end position="32"/>
    </location>
</feature>
<proteinExistence type="predicted"/>